<reference evidence="2" key="1">
    <citation type="submission" date="2007-09" db="EMBL/GenBank/DDBJ databases">
        <title>Toxic transcriptome analysis of Lychas mucronatus: molecular mechanisms regulating diversity of scorpion venom peptides.</title>
        <authorList>
            <person name="Li W."/>
            <person name="Ma Y."/>
            <person name="Cao Z."/>
        </authorList>
    </citation>
    <scope>NUCLEOTIDE SEQUENCE</scope>
    <source>
        <tissue evidence="2">Venom gland</tissue>
    </source>
</reference>
<proteinExistence type="evidence at transcript level"/>
<evidence type="ECO:0000256" key="1">
    <source>
        <dbReference type="SAM" id="SignalP"/>
    </source>
</evidence>
<dbReference type="EMBL" id="EU163863">
    <property type="protein sequence ID" value="ABY26672.1"/>
    <property type="molecule type" value="mRNA"/>
</dbReference>
<sequence length="64" mass="6976">DAWVSFLIVLLVASLLCYAHVAQGKRTKECVTGKPCDSNYDCCNSQICLSSGRAYKCGWSSDPI</sequence>
<feature type="chain" id="PRO_5006829283" evidence="1">
    <location>
        <begin position="25"/>
        <end position="64"/>
    </location>
</feature>
<protein>
    <submittedName>
        <fullName evidence="2">Neurotoxin Calcine1</fullName>
    </submittedName>
</protein>
<organism evidence="2">
    <name type="scientific">Lychas mucronatus</name>
    <name type="common">Chinese swimming scorpion</name>
    <dbReference type="NCBI Taxonomy" id="172552"/>
    <lineage>
        <taxon>Eukaryota</taxon>
        <taxon>Metazoa</taxon>
        <taxon>Ecdysozoa</taxon>
        <taxon>Arthropoda</taxon>
        <taxon>Chelicerata</taxon>
        <taxon>Arachnida</taxon>
        <taxon>Scorpiones</taxon>
        <taxon>Buthida</taxon>
        <taxon>Buthoidea</taxon>
        <taxon>Buthidae</taxon>
        <taxon>Lychas</taxon>
    </lineage>
</organism>
<accession>A0A0U1TXP8</accession>
<dbReference type="AlphaFoldDB" id="A0A0U1TXP8"/>
<keyword evidence="1" id="KW-0732">Signal</keyword>
<feature type="non-terminal residue" evidence="2">
    <location>
        <position position="1"/>
    </location>
</feature>
<name>A0A0U1TXP8_LYCMC</name>
<keyword evidence="2" id="KW-0528">Neurotoxin</keyword>
<keyword evidence="2" id="KW-0800">Toxin</keyword>
<evidence type="ECO:0000313" key="2">
    <source>
        <dbReference type="EMBL" id="ABY26672.1"/>
    </source>
</evidence>
<feature type="signal peptide" evidence="1">
    <location>
        <begin position="1"/>
        <end position="24"/>
    </location>
</feature>